<keyword evidence="1" id="KW-0472">Membrane</keyword>
<dbReference type="AlphaFoldDB" id="A0A1U7PPZ9"/>
<reference evidence="3" key="1">
    <citation type="submission" date="2017-01" db="EMBL/GenBank/DDBJ databases">
        <authorList>
            <person name="Varghese N."/>
            <person name="Submissions S."/>
        </authorList>
    </citation>
    <scope>NUCLEOTIDE SEQUENCE [LARGE SCALE GENOMIC DNA]</scope>
    <source>
        <strain evidence="3">MNA4</strain>
    </source>
</reference>
<keyword evidence="1" id="KW-0812">Transmembrane</keyword>
<evidence type="ECO:0000313" key="3">
    <source>
        <dbReference type="Proteomes" id="UP000187550"/>
    </source>
</evidence>
<organism evidence="2 3">
    <name type="scientific">Edaphobacillus lindanitolerans</name>
    <dbReference type="NCBI Taxonomy" id="550447"/>
    <lineage>
        <taxon>Bacteria</taxon>
        <taxon>Bacillati</taxon>
        <taxon>Bacillota</taxon>
        <taxon>Bacilli</taxon>
        <taxon>Bacillales</taxon>
        <taxon>Bacillaceae</taxon>
        <taxon>Edaphobacillus</taxon>
    </lineage>
</organism>
<keyword evidence="1" id="KW-1133">Transmembrane helix</keyword>
<sequence>MEIILTAVIAAFFLILIQSHAPGLLPFFLLIFYFLLLAQLTMKLLIPAIRTIAGAGLPAGGLVALLAGSALVYHLSDSFSRMLEDAGFGPIGRISHTAAKLLILAAWSDRLLEASKTVLGLLP</sequence>
<dbReference type="Proteomes" id="UP000187550">
    <property type="component" value="Unassembled WGS sequence"/>
</dbReference>
<protein>
    <recommendedName>
        <fullName evidence="4">Stage III sporulation protein AD</fullName>
    </recommendedName>
</protein>
<keyword evidence="3" id="KW-1185">Reference proteome</keyword>
<accession>A0A1U7PPZ9</accession>
<evidence type="ECO:0000313" key="2">
    <source>
        <dbReference type="EMBL" id="SIT81809.1"/>
    </source>
</evidence>
<dbReference type="OrthoDB" id="2452713at2"/>
<evidence type="ECO:0008006" key="4">
    <source>
        <dbReference type="Google" id="ProtNLM"/>
    </source>
</evidence>
<name>A0A1U7PPZ9_9BACI</name>
<evidence type="ECO:0000256" key="1">
    <source>
        <dbReference type="SAM" id="Phobius"/>
    </source>
</evidence>
<dbReference type="EMBL" id="FTPL01000002">
    <property type="protein sequence ID" value="SIT81809.1"/>
    <property type="molecule type" value="Genomic_DNA"/>
</dbReference>
<feature type="transmembrane region" description="Helical" evidence="1">
    <location>
        <begin position="53"/>
        <end position="75"/>
    </location>
</feature>
<dbReference type="RefSeq" id="WP_076757707.1">
    <property type="nucleotide sequence ID" value="NZ_FTPL01000002.1"/>
</dbReference>
<proteinExistence type="predicted"/>
<gene>
    <name evidence="2" type="ORF">SAMN05428946_1440</name>
</gene>
<dbReference type="STRING" id="550447.SAMN05428946_1440"/>